<organism evidence="9 10">
    <name type="scientific">Desulfoscipio gibsoniae DSM 7213</name>
    <dbReference type="NCBI Taxonomy" id="767817"/>
    <lineage>
        <taxon>Bacteria</taxon>
        <taxon>Bacillati</taxon>
        <taxon>Bacillota</taxon>
        <taxon>Clostridia</taxon>
        <taxon>Eubacteriales</taxon>
        <taxon>Desulfallaceae</taxon>
        <taxon>Desulfoscipio</taxon>
    </lineage>
</organism>
<dbReference type="STRING" id="767817.Desgi_2112"/>
<feature type="transmembrane region" description="Helical" evidence="8">
    <location>
        <begin position="152"/>
        <end position="171"/>
    </location>
</feature>
<keyword evidence="3" id="KW-1003">Cell membrane</keyword>
<feature type="transmembrane region" description="Helical" evidence="8">
    <location>
        <begin position="191"/>
        <end position="213"/>
    </location>
</feature>
<feature type="transmembrane region" description="Helical" evidence="8">
    <location>
        <begin position="278"/>
        <end position="297"/>
    </location>
</feature>
<keyword evidence="5 8" id="KW-1133">Transmembrane helix</keyword>
<keyword evidence="7 8" id="KW-0472">Membrane</keyword>
<dbReference type="HOGENOM" id="CLU_026429_0_1_9"/>
<dbReference type="Pfam" id="PF02386">
    <property type="entry name" value="TrkH"/>
    <property type="match status" value="1"/>
</dbReference>
<gene>
    <name evidence="9" type="ORF">Desgi_2112</name>
</gene>
<feature type="transmembrane region" description="Helical" evidence="8">
    <location>
        <begin position="119"/>
        <end position="145"/>
    </location>
</feature>
<dbReference type="GO" id="GO:0008324">
    <property type="term" value="F:monoatomic cation transmembrane transporter activity"/>
    <property type="evidence" value="ECO:0007669"/>
    <property type="project" value="InterPro"/>
</dbReference>
<feature type="transmembrane region" description="Helical" evidence="8">
    <location>
        <begin position="225"/>
        <end position="243"/>
    </location>
</feature>
<accession>R4KPI3</accession>
<feature type="transmembrane region" description="Helical" evidence="8">
    <location>
        <begin position="12"/>
        <end position="31"/>
    </location>
</feature>
<keyword evidence="6" id="KW-0406">Ion transport</keyword>
<dbReference type="AlphaFoldDB" id="R4KPI3"/>
<keyword evidence="10" id="KW-1185">Reference proteome</keyword>
<protein>
    <submittedName>
        <fullName evidence="9">Trk-type K+ transport system, membrane component</fullName>
    </submittedName>
</protein>
<evidence type="ECO:0000256" key="5">
    <source>
        <dbReference type="ARBA" id="ARBA00022989"/>
    </source>
</evidence>
<evidence type="ECO:0000313" key="9">
    <source>
        <dbReference type="EMBL" id="AGL01546.1"/>
    </source>
</evidence>
<comment type="subcellular location">
    <subcellularLocation>
        <location evidence="1">Cell membrane</location>
        <topology evidence="1">Multi-pass membrane protein</topology>
    </subcellularLocation>
</comment>
<evidence type="ECO:0000256" key="1">
    <source>
        <dbReference type="ARBA" id="ARBA00004651"/>
    </source>
</evidence>
<dbReference type="KEGG" id="dgi:Desgi_2112"/>
<feature type="transmembrane region" description="Helical" evidence="8">
    <location>
        <begin position="43"/>
        <end position="65"/>
    </location>
</feature>
<sequence length="437" mass="47058">MYKKLKPGQLLLISYALVDLVGTLLLLLPIASTEPGPANLVQAWFTATSALTVTGLTVVTTATHWTMFGHMVIMILIQIGGLGLMALATIILAMLGLRIHLGHRLLVVQDRNYFSMSGVIRLVLNIFLLTLVLESIGAVILAFLFPGVWDNGLIEGLLFVVFHAVSAFNGAGFDLTGQSLEPFRDYLGINLVMIALIILGSLGFVVLQELFLVRKWHRLSLHSRMVLLVTGAVTLLGSIFFLASEYNHTLAGAPPEDKIVISLFQAATRTAGFTTVPIMSWSEPFIFLMIIMMFIGASPGSVGGGIKTTTFGTVVLAVWSIVRGKKAVVLFEREIAPESVTKAFTVVVMAGMLVAIITLLLMIVEGLPLVPVLFEVVSAMATVGLSTGITSHLSPFGMALIGLVMFVGRIGVLTVVVVLAGKEKRRSHYMKEDILIG</sequence>
<evidence type="ECO:0000256" key="7">
    <source>
        <dbReference type="ARBA" id="ARBA00023136"/>
    </source>
</evidence>
<proteinExistence type="predicted"/>
<feature type="transmembrane region" description="Helical" evidence="8">
    <location>
        <begin position="342"/>
        <end position="362"/>
    </location>
</feature>
<dbReference type="Proteomes" id="UP000013520">
    <property type="component" value="Chromosome"/>
</dbReference>
<feature type="transmembrane region" description="Helical" evidence="8">
    <location>
        <begin position="304"/>
        <end position="322"/>
    </location>
</feature>
<feature type="transmembrane region" description="Helical" evidence="8">
    <location>
        <begin position="72"/>
        <end position="99"/>
    </location>
</feature>
<dbReference type="PANTHER" id="PTHR32024">
    <property type="entry name" value="TRK SYSTEM POTASSIUM UPTAKE PROTEIN TRKG-RELATED"/>
    <property type="match status" value="1"/>
</dbReference>
<dbReference type="OrthoDB" id="9810952at2"/>
<dbReference type="GO" id="GO:0030001">
    <property type="term" value="P:metal ion transport"/>
    <property type="evidence" value="ECO:0007669"/>
    <property type="project" value="UniProtKB-ARBA"/>
</dbReference>
<dbReference type="eggNOG" id="COG0168">
    <property type="taxonomic scope" value="Bacteria"/>
</dbReference>
<dbReference type="EMBL" id="CP003273">
    <property type="protein sequence ID" value="AGL01546.1"/>
    <property type="molecule type" value="Genomic_DNA"/>
</dbReference>
<reference evidence="9 10" key="1">
    <citation type="submission" date="2012-01" db="EMBL/GenBank/DDBJ databases">
        <title>Complete sequence of Desulfotomaculum gibsoniae DSM 7213.</title>
        <authorList>
            <consortium name="US DOE Joint Genome Institute"/>
            <person name="Lucas S."/>
            <person name="Han J."/>
            <person name="Lapidus A."/>
            <person name="Cheng J.-F."/>
            <person name="Goodwin L."/>
            <person name="Pitluck S."/>
            <person name="Peters L."/>
            <person name="Ovchinnikova G."/>
            <person name="Teshima H."/>
            <person name="Detter J.C."/>
            <person name="Han C."/>
            <person name="Tapia R."/>
            <person name="Land M."/>
            <person name="Hauser L."/>
            <person name="Kyrpides N."/>
            <person name="Ivanova N."/>
            <person name="Pagani I."/>
            <person name="Parshina S."/>
            <person name="Plugge C."/>
            <person name="Muyzer G."/>
            <person name="Kuever J."/>
            <person name="Ivanova A."/>
            <person name="Nazina T."/>
            <person name="Klenk H.-P."/>
            <person name="Brambilla E."/>
            <person name="Spring S."/>
            <person name="Stams A.F."/>
            <person name="Woyke T."/>
        </authorList>
    </citation>
    <scope>NUCLEOTIDE SEQUENCE [LARGE SCALE GENOMIC DNA]</scope>
    <source>
        <strain evidence="9 10">DSM 7213</strain>
    </source>
</reference>
<evidence type="ECO:0000256" key="3">
    <source>
        <dbReference type="ARBA" id="ARBA00022475"/>
    </source>
</evidence>
<name>R4KPI3_9FIRM</name>
<evidence type="ECO:0000256" key="8">
    <source>
        <dbReference type="SAM" id="Phobius"/>
    </source>
</evidence>
<dbReference type="PANTHER" id="PTHR32024:SF1">
    <property type="entry name" value="KTR SYSTEM POTASSIUM UPTAKE PROTEIN B"/>
    <property type="match status" value="1"/>
</dbReference>
<evidence type="ECO:0000256" key="6">
    <source>
        <dbReference type="ARBA" id="ARBA00023065"/>
    </source>
</evidence>
<evidence type="ECO:0000256" key="2">
    <source>
        <dbReference type="ARBA" id="ARBA00022448"/>
    </source>
</evidence>
<dbReference type="RefSeq" id="WP_006521973.1">
    <property type="nucleotide sequence ID" value="NC_021184.1"/>
</dbReference>
<evidence type="ECO:0000313" key="10">
    <source>
        <dbReference type="Proteomes" id="UP000013520"/>
    </source>
</evidence>
<evidence type="ECO:0000256" key="4">
    <source>
        <dbReference type="ARBA" id="ARBA00022692"/>
    </source>
</evidence>
<keyword evidence="4 8" id="KW-0812">Transmembrane</keyword>
<feature type="transmembrane region" description="Helical" evidence="8">
    <location>
        <begin position="396"/>
        <end position="421"/>
    </location>
</feature>
<dbReference type="InterPro" id="IPR003445">
    <property type="entry name" value="Cat_transpt"/>
</dbReference>
<keyword evidence="2" id="KW-0813">Transport</keyword>
<dbReference type="GO" id="GO:0005886">
    <property type="term" value="C:plasma membrane"/>
    <property type="evidence" value="ECO:0007669"/>
    <property type="project" value="UniProtKB-SubCell"/>
</dbReference>